<evidence type="ECO:0000256" key="7">
    <source>
        <dbReference type="ARBA" id="ARBA00022741"/>
    </source>
</evidence>
<evidence type="ECO:0000256" key="4">
    <source>
        <dbReference type="ARBA" id="ARBA00005165"/>
    </source>
</evidence>
<dbReference type="Gene3D" id="3.20.20.70">
    <property type="entry name" value="Aldolase class I"/>
    <property type="match status" value="1"/>
</dbReference>
<dbReference type="GO" id="GO:0005524">
    <property type="term" value="F:ATP binding"/>
    <property type="evidence" value="ECO:0007669"/>
    <property type="project" value="UniProtKB-KW"/>
</dbReference>
<comment type="catalytic activity">
    <reaction evidence="12">
        <text>4-methyl-5-(2-phosphooxyethyl)-thiazole + 4-amino-2-methyl-5-(diphosphooxymethyl)pyrimidine + H(+) = thiamine phosphate + diphosphate</text>
        <dbReference type="Rhea" id="RHEA:22328"/>
        <dbReference type="ChEBI" id="CHEBI:15378"/>
        <dbReference type="ChEBI" id="CHEBI:33019"/>
        <dbReference type="ChEBI" id="CHEBI:37575"/>
        <dbReference type="ChEBI" id="CHEBI:57841"/>
        <dbReference type="ChEBI" id="CHEBI:58296"/>
        <dbReference type="EC" id="2.5.1.3"/>
    </reaction>
</comment>
<evidence type="ECO:0000256" key="2">
    <source>
        <dbReference type="ARBA" id="ARBA00001946"/>
    </source>
</evidence>
<comment type="catalytic activity">
    <reaction evidence="13">
        <text>2-(2-carboxy-4-methylthiazol-5-yl)ethyl phosphate + 4-amino-2-methyl-5-(diphosphooxymethyl)pyrimidine + 2 H(+) = thiamine phosphate + CO2 + diphosphate</text>
        <dbReference type="Rhea" id="RHEA:47848"/>
        <dbReference type="ChEBI" id="CHEBI:15378"/>
        <dbReference type="ChEBI" id="CHEBI:16526"/>
        <dbReference type="ChEBI" id="CHEBI:33019"/>
        <dbReference type="ChEBI" id="CHEBI:37575"/>
        <dbReference type="ChEBI" id="CHEBI:57841"/>
        <dbReference type="ChEBI" id="CHEBI:62890"/>
        <dbReference type="EC" id="2.5.1.3"/>
    </reaction>
</comment>
<keyword evidence="11" id="KW-0784">Thiamine biosynthesis</keyword>
<dbReference type="PANTHER" id="PTHR20857">
    <property type="entry name" value="THIAMINE-PHOSPHATE PYROPHOSPHORYLASE"/>
    <property type="match status" value="1"/>
</dbReference>
<sequence length="504" mass="53018">MKEIDYSLYLVTGRDLLPANKDYLTSLEEFVNLARLTKQVCDKYGVPVLINDRIDVALAINADGVHVGQTDMPVVEARKLLPPGSIIGVSCNTVAHVEQAVRDGVDYIGIGAVWGTQTKKLTNPIVGVRGVGPMLAVLDGTNVKAVAIAGGIKSTNLYRTLHGTVSTTDHALDGVAVVSDIVASPEPKLASQKLKSVLTQFRHNIARQSDARSAQDILSSVVGLMKEIRSKNPLVHQITNTVVGTQSANITLAVGASPIMATEPLEMEDMARIAGALLVNIGTMRAENLEGMVKAGTFANKFQKPIVFDPVGMGASVFRKNSVKTLLDTWQASVIKGNAGELATLAGTNEVESKGVDSVGSGFKDAATFVRNLAKRERCVVVLTGPKDYISDGTFVAVLRNGDDVLGRITGSGCILGSIIASFCATASRIASADTSKAQNSAELFRGDVFAAAITGVLVLTVASQLAVKRDDVKGPGTFLPGLIDVLWTLSPGDVEGLADITLL</sequence>
<keyword evidence="6" id="KW-0479">Metal-binding</keyword>
<comment type="catalytic activity">
    <reaction evidence="14">
        <text>2-[(2R,5Z)-2-carboxy-4-methylthiazol-5(2H)-ylidene]ethyl phosphate + 4-amino-2-methyl-5-(diphosphooxymethyl)pyrimidine + 2 H(+) = thiamine phosphate + CO2 + diphosphate</text>
        <dbReference type="Rhea" id="RHEA:47844"/>
        <dbReference type="ChEBI" id="CHEBI:15378"/>
        <dbReference type="ChEBI" id="CHEBI:16526"/>
        <dbReference type="ChEBI" id="CHEBI:33019"/>
        <dbReference type="ChEBI" id="CHEBI:37575"/>
        <dbReference type="ChEBI" id="CHEBI:57841"/>
        <dbReference type="ChEBI" id="CHEBI:62899"/>
        <dbReference type="EC" id="2.5.1.3"/>
    </reaction>
</comment>
<dbReference type="InterPro" id="IPR034291">
    <property type="entry name" value="TMP_synthase"/>
</dbReference>
<evidence type="ECO:0000256" key="9">
    <source>
        <dbReference type="ARBA" id="ARBA00022840"/>
    </source>
</evidence>
<feature type="domain" description="Thiamine phosphate synthase/TenI" evidence="15">
    <location>
        <begin position="27"/>
        <end position="181"/>
    </location>
</feature>
<dbReference type="InterPro" id="IPR000417">
    <property type="entry name" value="Hyethyz_kinase"/>
</dbReference>
<gene>
    <name evidence="16" type="ORF">D9619_011700</name>
</gene>
<dbReference type="InterPro" id="IPR029056">
    <property type="entry name" value="Ribokinase-like"/>
</dbReference>
<evidence type="ECO:0000256" key="8">
    <source>
        <dbReference type="ARBA" id="ARBA00022777"/>
    </source>
</evidence>
<evidence type="ECO:0000256" key="10">
    <source>
        <dbReference type="ARBA" id="ARBA00022842"/>
    </source>
</evidence>
<dbReference type="SUPFAM" id="SSF53613">
    <property type="entry name" value="Ribokinase-like"/>
    <property type="match status" value="1"/>
</dbReference>
<comment type="cofactor">
    <cofactor evidence="2">
        <name>Mg(2+)</name>
        <dbReference type="ChEBI" id="CHEBI:18420"/>
    </cofactor>
</comment>
<dbReference type="GO" id="GO:0009228">
    <property type="term" value="P:thiamine biosynthetic process"/>
    <property type="evidence" value="ECO:0007669"/>
    <property type="project" value="UniProtKB-KW"/>
</dbReference>
<dbReference type="AlphaFoldDB" id="A0A8H5BSP3"/>
<dbReference type="Proteomes" id="UP000567179">
    <property type="component" value="Unassembled WGS sequence"/>
</dbReference>
<evidence type="ECO:0000256" key="1">
    <source>
        <dbReference type="ARBA" id="ARBA00001771"/>
    </source>
</evidence>
<protein>
    <recommendedName>
        <fullName evidence="15">Thiamine phosphate synthase/TenI domain-containing protein</fullName>
    </recommendedName>
</protein>
<dbReference type="HAMAP" id="MF_00228">
    <property type="entry name" value="Thz_kinase"/>
    <property type="match status" value="1"/>
</dbReference>
<evidence type="ECO:0000313" key="17">
    <source>
        <dbReference type="Proteomes" id="UP000567179"/>
    </source>
</evidence>
<accession>A0A8H5BSP3</accession>
<evidence type="ECO:0000259" key="15">
    <source>
        <dbReference type="Pfam" id="PF02581"/>
    </source>
</evidence>
<dbReference type="GO" id="GO:0000287">
    <property type="term" value="F:magnesium ion binding"/>
    <property type="evidence" value="ECO:0007669"/>
    <property type="project" value="InterPro"/>
</dbReference>
<evidence type="ECO:0000313" key="16">
    <source>
        <dbReference type="EMBL" id="KAF5328850.1"/>
    </source>
</evidence>
<dbReference type="InterPro" id="IPR022998">
    <property type="entry name" value="ThiamineP_synth_TenI"/>
</dbReference>
<dbReference type="NCBIfam" id="TIGR00694">
    <property type="entry name" value="thiM"/>
    <property type="match status" value="1"/>
</dbReference>
<keyword evidence="5" id="KW-0808">Transferase</keyword>
<dbReference type="GO" id="GO:0005737">
    <property type="term" value="C:cytoplasm"/>
    <property type="evidence" value="ECO:0007669"/>
    <property type="project" value="TreeGrafter"/>
</dbReference>
<dbReference type="OrthoDB" id="4994at2759"/>
<comment type="catalytic activity">
    <reaction evidence="1">
        <text>5-(2-hydroxyethyl)-4-methylthiazole + ATP = 4-methyl-5-(2-phosphooxyethyl)-thiazole + ADP + H(+)</text>
        <dbReference type="Rhea" id="RHEA:24212"/>
        <dbReference type="ChEBI" id="CHEBI:15378"/>
        <dbReference type="ChEBI" id="CHEBI:17957"/>
        <dbReference type="ChEBI" id="CHEBI:30616"/>
        <dbReference type="ChEBI" id="CHEBI:58296"/>
        <dbReference type="ChEBI" id="CHEBI:456216"/>
        <dbReference type="EC" id="2.7.1.50"/>
    </reaction>
</comment>
<organism evidence="16 17">
    <name type="scientific">Psilocybe cf. subviscida</name>
    <dbReference type="NCBI Taxonomy" id="2480587"/>
    <lineage>
        <taxon>Eukaryota</taxon>
        <taxon>Fungi</taxon>
        <taxon>Dikarya</taxon>
        <taxon>Basidiomycota</taxon>
        <taxon>Agaricomycotina</taxon>
        <taxon>Agaricomycetes</taxon>
        <taxon>Agaricomycetidae</taxon>
        <taxon>Agaricales</taxon>
        <taxon>Agaricineae</taxon>
        <taxon>Strophariaceae</taxon>
        <taxon>Psilocybe</taxon>
    </lineage>
</organism>
<dbReference type="UniPathway" id="UPA00060">
    <property type="reaction ID" value="UER00139"/>
</dbReference>
<keyword evidence="10" id="KW-0460">Magnesium</keyword>
<dbReference type="CDD" id="cd01170">
    <property type="entry name" value="THZ_kinase"/>
    <property type="match status" value="1"/>
</dbReference>
<evidence type="ECO:0000256" key="6">
    <source>
        <dbReference type="ARBA" id="ARBA00022723"/>
    </source>
</evidence>
<dbReference type="PRINTS" id="PR01099">
    <property type="entry name" value="HYETHTZKNASE"/>
</dbReference>
<dbReference type="HAMAP" id="MF_00097">
    <property type="entry name" value="TMP_synthase"/>
    <property type="match status" value="1"/>
</dbReference>
<dbReference type="InterPro" id="IPR036206">
    <property type="entry name" value="ThiamineP_synth_sf"/>
</dbReference>
<evidence type="ECO:0000256" key="12">
    <source>
        <dbReference type="ARBA" id="ARBA00047334"/>
    </source>
</evidence>
<keyword evidence="8" id="KW-0418">Kinase</keyword>
<dbReference type="Gene3D" id="3.40.1190.20">
    <property type="match status" value="1"/>
</dbReference>
<comment type="caution">
    <text evidence="16">The sequence shown here is derived from an EMBL/GenBank/DDBJ whole genome shotgun (WGS) entry which is preliminary data.</text>
</comment>
<evidence type="ECO:0000256" key="13">
    <source>
        <dbReference type="ARBA" id="ARBA00047851"/>
    </source>
</evidence>
<evidence type="ECO:0000256" key="11">
    <source>
        <dbReference type="ARBA" id="ARBA00022977"/>
    </source>
</evidence>
<evidence type="ECO:0000256" key="5">
    <source>
        <dbReference type="ARBA" id="ARBA00022679"/>
    </source>
</evidence>
<dbReference type="GO" id="GO:0004417">
    <property type="term" value="F:hydroxyethylthiazole kinase activity"/>
    <property type="evidence" value="ECO:0007669"/>
    <property type="project" value="UniProtKB-EC"/>
</dbReference>
<name>A0A8H5BSP3_9AGAR</name>
<proteinExistence type="inferred from homology"/>
<dbReference type="EMBL" id="JAACJJ010000003">
    <property type="protein sequence ID" value="KAF5328850.1"/>
    <property type="molecule type" value="Genomic_DNA"/>
</dbReference>
<dbReference type="SUPFAM" id="SSF51391">
    <property type="entry name" value="Thiamin phosphate synthase"/>
    <property type="match status" value="1"/>
</dbReference>
<comment type="pathway">
    <text evidence="3">Cofactor biosynthesis; thiamine diphosphate biosynthesis; 4-methyl-5-(2-phosphoethyl)-thiazole from 5-(2-hydroxyethyl)-4-methylthiazole: step 1/1.</text>
</comment>
<keyword evidence="9" id="KW-0067">ATP-binding</keyword>
<dbReference type="Pfam" id="PF02581">
    <property type="entry name" value="TMP-TENI"/>
    <property type="match status" value="1"/>
</dbReference>
<dbReference type="NCBIfam" id="NF006830">
    <property type="entry name" value="PRK09355.1"/>
    <property type="match status" value="1"/>
</dbReference>
<dbReference type="InterPro" id="IPR013785">
    <property type="entry name" value="Aldolase_TIM"/>
</dbReference>
<keyword evidence="17" id="KW-1185">Reference proteome</keyword>
<reference evidence="16 17" key="1">
    <citation type="journal article" date="2020" name="ISME J.">
        <title>Uncovering the hidden diversity of litter-decomposition mechanisms in mushroom-forming fungi.</title>
        <authorList>
            <person name="Floudas D."/>
            <person name="Bentzer J."/>
            <person name="Ahren D."/>
            <person name="Johansson T."/>
            <person name="Persson P."/>
            <person name="Tunlid A."/>
        </authorList>
    </citation>
    <scope>NUCLEOTIDE SEQUENCE [LARGE SCALE GENOMIC DNA]</scope>
    <source>
        <strain evidence="16 17">CBS 101986</strain>
    </source>
</reference>
<dbReference type="Pfam" id="PF02110">
    <property type="entry name" value="HK"/>
    <property type="match status" value="1"/>
</dbReference>
<keyword evidence="7" id="KW-0547">Nucleotide-binding</keyword>
<dbReference type="CDD" id="cd00564">
    <property type="entry name" value="TMP_TenI"/>
    <property type="match status" value="1"/>
</dbReference>
<evidence type="ECO:0000256" key="3">
    <source>
        <dbReference type="ARBA" id="ARBA00004868"/>
    </source>
</evidence>
<dbReference type="GO" id="GO:0004789">
    <property type="term" value="F:thiamine-phosphate diphosphorylase activity"/>
    <property type="evidence" value="ECO:0007669"/>
    <property type="project" value="UniProtKB-EC"/>
</dbReference>
<comment type="pathway">
    <text evidence="4">Cofactor biosynthesis; thiamine diphosphate biosynthesis; thiamine phosphate from 4-amino-2-methyl-5-diphosphomethylpyrimidine and 4-methyl-5-(2-phosphoethyl)-thiazole: step 1/1.</text>
</comment>
<dbReference type="GO" id="GO:0009229">
    <property type="term" value="P:thiamine diphosphate biosynthetic process"/>
    <property type="evidence" value="ECO:0007669"/>
    <property type="project" value="UniProtKB-UniPathway"/>
</dbReference>
<dbReference type="PANTHER" id="PTHR20857:SF23">
    <property type="entry name" value="THIAMINE BIOSYNTHETIC BIFUNCTIONAL ENZYME"/>
    <property type="match status" value="1"/>
</dbReference>
<evidence type="ECO:0000256" key="14">
    <source>
        <dbReference type="ARBA" id="ARBA00047883"/>
    </source>
</evidence>